<gene>
    <name evidence="2" type="ORF">GSR61_00155</name>
</gene>
<dbReference type="AlphaFoldDB" id="A0AB37DDI0"/>
<evidence type="ECO:0000256" key="1">
    <source>
        <dbReference type="SAM" id="Phobius"/>
    </source>
</evidence>
<protein>
    <submittedName>
        <fullName evidence="2">Uncharacterized protein</fullName>
    </submittedName>
</protein>
<keyword evidence="1" id="KW-0472">Membrane</keyword>
<proteinExistence type="predicted"/>
<name>A0AB37DDI0_9LACO</name>
<dbReference type="RefSeq" id="WP_065990947.1">
    <property type="nucleotide sequence ID" value="NZ_CP047142.1"/>
</dbReference>
<feature type="transmembrane region" description="Helical" evidence="1">
    <location>
        <begin position="44"/>
        <end position="64"/>
    </location>
</feature>
<keyword evidence="1" id="KW-0812">Transmembrane</keyword>
<feature type="transmembrane region" description="Helical" evidence="1">
    <location>
        <begin position="12"/>
        <end position="38"/>
    </location>
</feature>
<accession>A0AB37DDI0</accession>
<dbReference type="EMBL" id="CP047142">
    <property type="protein sequence ID" value="QHQ67163.1"/>
    <property type="molecule type" value="Genomic_DNA"/>
</dbReference>
<dbReference type="Proteomes" id="UP000464915">
    <property type="component" value="Chromosome"/>
</dbReference>
<evidence type="ECO:0000313" key="2">
    <source>
        <dbReference type="EMBL" id="QHQ67163.1"/>
    </source>
</evidence>
<keyword evidence="1" id="KW-1133">Transmembrane helix</keyword>
<reference evidence="2 3" key="1">
    <citation type="submission" date="2019-12" db="EMBL/GenBank/DDBJ databases">
        <title>Complete Genome Sequences of Lactobacillus strains, C25 and P38, Isolated from Chicken Cecum.</title>
        <authorList>
            <person name="Hassan H.M."/>
            <person name="Mendoza M."/>
            <person name="Rezvani M."/>
            <person name="Koci M.D."/>
            <person name="Dickey A.N."/>
            <person name="Scholl E.H."/>
        </authorList>
    </citation>
    <scope>NUCLEOTIDE SEQUENCE [LARGE SCALE GENOMIC DNA]</scope>
    <source>
        <strain evidence="2 3">C25</strain>
    </source>
</reference>
<organism evidence="2 3">
    <name type="scientific">Lactobacillus crispatus</name>
    <dbReference type="NCBI Taxonomy" id="47770"/>
    <lineage>
        <taxon>Bacteria</taxon>
        <taxon>Bacillati</taxon>
        <taxon>Bacillota</taxon>
        <taxon>Bacilli</taxon>
        <taxon>Lactobacillales</taxon>
        <taxon>Lactobacillaceae</taxon>
        <taxon>Lactobacillus</taxon>
    </lineage>
</organism>
<sequence>MSSHLIEIDGKYPWGVSPLGFGAITLTWKILVLIWWLFSSLFGHGSLMLSLLIAVIPEAGLALYEFHRNNKYGWIITPVNNTMHTARLIQESKPLYRTIFGYNKIARAPLFYLDNWKNGDYLLTFEPHGCPNANVDLLPILQRELLEYEVIPTGSIAKQYIIRKRRNRGRVIMSEDFD</sequence>
<evidence type="ECO:0000313" key="3">
    <source>
        <dbReference type="Proteomes" id="UP000464915"/>
    </source>
</evidence>